<dbReference type="Gene3D" id="3.40.50.1820">
    <property type="entry name" value="alpha/beta hydrolase"/>
    <property type="match status" value="1"/>
</dbReference>
<dbReference type="AlphaFoldDB" id="A0A6M5YB53"/>
<dbReference type="EMBL" id="CP053435">
    <property type="protein sequence ID" value="QJW90764.1"/>
    <property type="molecule type" value="Genomic_DNA"/>
</dbReference>
<dbReference type="Proteomes" id="UP000502756">
    <property type="component" value="Chromosome"/>
</dbReference>
<dbReference type="RefSeq" id="WP_171740608.1">
    <property type="nucleotide sequence ID" value="NZ_CP053435.1"/>
</dbReference>
<keyword evidence="1 4" id="KW-0378">Hydrolase</keyword>
<dbReference type="Pfam" id="PF20434">
    <property type="entry name" value="BD-FAE"/>
    <property type="match status" value="1"/>
</dbReference>
<evidence type="ECO:0000256" key="2">
    <source>
        <dbReference type="SAM" id="SignalP"/>
    </source>
</evidence>
<feature type="chain" id="PRO_5026979569" evidence="2">
    <location>
        <begin position="20"/>
        <end position="327"/>
    </location>
</feature>
<dbReference type="InterPro" id="IPR029058">
    <property type="entry name" value="AB_hydrolase_fold"/>
</dbReference>
<name>A0A6M5YB53_9BACT</name>
<reference evidence="4 5" key="1">
    <citation type="submission" date="2020-05" db="EMBL/GenBank/DDBJ databases">
        <title>Genome sequencing of Spirosoma sp. TS118.</title>
        <authorList>
            <person name="Lee J.-H."/>
            <person name="Jeong S."/>
            <person name="Zhao L."/>
            <person name="Jung J.-H."/>
            <person name="Kim M.-K."/>
            <person name="Lim S."/>
        </authorList>
    </citation>
    <scope>NUCLEOTIDE SEQUENCE [LARGE SCALE GENOMIC DNA]</scope>
    <source>
        <strain evidence="4 5">TS118</strain>
    </source>
</reference>
<evidence type="ECO:0000256" key="1">
    <source>
        <dbReference type="ARBA" id="ARBA00022801"/>
    </source>
</evidence>
<evidence type="ECO:0000259" key="3">
    <source>
        <dbReference type="Pfam" id="PF20434"/>
    </source>
</evidence>
<dbReference type="GO" id="GO:0016787">
    <property type="term" value="F:hydrolase activity"/>
    <property type="evidence" value="ECO:0007669"/>
    <property type="project" value="UniProtKB-KW"/>
</dbReference>
<evidence type="ECO:0000313" key="5">
    <source>
        <dbReference type="Proteomes" id="UP000502756"/>
    </source>
</evidence>
<accession>A0A6M5YB53</accession>
<feature type="domain" description="BD-FAE-like" evidence="3">
    <location>
        <begin position="75"/>
        <end position="285"/>
    </location>
</feature>
<dbReference type="InterPro" id="IPR050300">
    <property type="entry name" value="GDXG_lipolytic_enzyme"/>
</dbReference>
<sequence>MKSSVFSLFACLLAVKSLAQISPTIPPKPYTYADFPESKASSTTMKVVSIDRDSSLVTYRPNVKYITRDGLDLTLQIIEPTFAKGKRPCIVYVQGSAWMKQNVYANLPQLAEFARRGYVIAVVEYRPSSVASFPAQLQDTKTAIRFMREQAATYHVDVNNVFIWGDSSGGHTALMVGLTQNNPELDTKELGNYPITVNAVVDFYGPTDITQMNLEPSIFDHIGPKSPEGQLLGGKNVLENKELAAATNPINYIKSAKNGAPILLIHGSKDRLVPFQQSVLLADALEKNNYRYQFYQLKGADHGSPEFWSRKTFDLVEAFLKQYTVKN</sequence>
<feature type="signal peptide" evidence="2">
    <location>
        <begin position="1"/>
        <end position="19"/>
    </location>
</feature>
<keyword evidence="5" id="KW-1185">Reference proteome</keyword>
<gene>
    <name evidence="4" type="ORF">HNV11_15940</name>
</gene>
<dbReference type="PANTHER" id="PTHR48081">
    <property type="entry name" value="AB HYDROLASE SUPERFAMILY PROTEIN C4A8.06C"/>
    <property type="match status" value="1"/>
</dbReference>
<keyword evidence="2" id="KW-0732">Signal</keyword>
<protein>
    <submittedName>
        <fullName evidence="4">Alpha/beta hydrolase</fullName>
    </submittedName>
</protein>
<proteinExistence type="predicted"/>
<evidence type="ECO:0000313" key="4">
    <source>
        <dbReference type="EMBL" id="QJW90764.1"/>
    </source>
</evidence>
<dbReference type="InterPro" id="IPR049492">
    <property type="entry name" value="BD-FAE-like_dom"/>
</dbReference>
<dbReference type="PANTHER" id="PTHR48081:SF13">
    <property type="entry name" value="ALPHA_BETA HYDROLASE"/>
    <property type="match status" value="1"/>
</dbReference>
<dbReference type="KEGG" id="stae:HNV11_15940"/>
<organism evidence="4 5">
    <name type="scientific">Spirosoma taeanense</name>
    <dbReference type="NCBI Taxonomy" id="2735870"/>
    <lineage>
        <taxon>Bacteria</taxon>
        <taxon>Pseudomonadati</taxon>
        <taxon>Bacteroidota</taxon>
        <taxon>Cytophagia</taxon>
        <taxon>Cytophagales</taxon>
        <taxon>Cytophagaceae</taxon>
        <taxon>Spirosoma</taxon>
    </lineage>
</organism>
<dbReference type="SUPFAM" id="SSF53474">
    <property type="entry name" value="alpha/beta-Hydrolases"/>
    <property type="match status" value="1"/>
</dbReference>